<dbReference type="InterPro" id="IPR013783">
    <property type="entry name" value="Ig-like_fold"/>
</dbReference>
<protein>
    <recommendedName>
        <fullName evidence="6">Por secretion system C-terminal sorting domain-containing protein</fullName>
    </recommendedName>
</protein>
<gene>
    <name evidence="4" type="ORF">GCM10010967_12820</name>
</gene>
<dbReference type="Gene3D" id="3.40.50.1110">
    <property type="entry name" value="SGNH hydrolase"/>
    <property type="match status" value="1"/>
</dbReference>
<evidence type="ECO:0008006" key="6">
    <source>
        <dbReference type="Google" id="ProtNLM"/>
    </source>
</evidence>
<keyword evidence="5" id="KW-1185">Reference proteome</keyword>
<dbReference type="Gene3D" id="2.60.40.10">
    <property type="entry name" value="Immunoglobulins"/>
    <property type="match status" value="1"/>
</dbReference>
<dbReference type="InterPro" id="IPR036179">
    <property type="entry name" value="Ig-like_dom_sf"/>
</dbReference>
<dbReference type="Pfam" id="PF03629">
    <property type="entry name" value="SASA"/>
    <property type="match status" value="1"/>
</dbReference>
<evidence type="ECO:0000313" key="5">
    <source>
        <dbReference type="Proteomes" id="UP000632339"/>
    </source>
</evidence>
<organism evidence="4 5">
    <name type="scientific">Dyadobacter beijingensis</name>
    <dbReference type="NCBI Taxonomy" id="365489"/>
    <lineage>
        <taxon>Bacteria</taxon>
        <taxon>Pseudomonadati</taxon>
        <taxon>Bacteroidota</taxon>
        <taxon>Cytophagia</taxon>
        <taxon>Cytophagales</taxon>
        <taxon>Spirosomataceae</taxon>
        <taxon>Dyadobacter</taxon>
    </lineage>
</organism>
<dbReference type="SUPFAM" id="SSF48726">
    <property type="entry name" value="Immunoglobulin"/>
    <property type="match status" value="1"/>
</dbReference>
<dbReference type="Proteomes" id="UP000632339">
    <property type="component" value="Unassembled WGS sequence"/>
</dbReference>
<comment type="caution">
    <text evidence="4">The sequence shown here is derived from an EMBL/GenBank/DDBJ whole genome shotgun (WGS) entry which is preliminary data.</text>
</comment>
<accession>A0ABQ2HI88</accession>
<evidence type="ECO:0000259" key="2">
    <source>
        <dbReference type="Pfam" id="PF03629"/>
    </source>
</evidence>
<sequence length="585" mass="62890">MQAHAQMSLSLPLPRSVFQRNANNQASVIISGQLLPGSPSNYQIKYRYIKLKKDGTDDVSGYTAWAYGTGSTYYGIYRFAVTFNTGWYNLEVGVFEGVNTYASLTSTVKFGVGDVIFIAGQSNAQGTDGITNSAVDNKFYDCVNSISSNQICKNSYQYPAIQKIQDGSLIAPTGNRSAWAYNRLGSKITDASTTTVVPTLFFNTAFTGSSVENWSVTAADQNASVQLPLLGGATCCQPGFADWDSQGSAGQPYKTLKNSLGYYGGMFGARAVLWHQGESDNMLNTAASTYRDRLMVVINKTRQQFNPNLGWAISRASRWNGTVKATVISGQELAKAAATSTTGSSAASSRGAWDSDANLGRISDNTHFNASGLQTLGDDYFANYQGVGTETATKNLPPVAALTPPPISIDVTGTDVTLTAMVSGGYTYSWVQTYDGNMSSPTSTYQAITVSNNQTRQYRCYATDSQGRTTLSQAIYTPVKNVSGARIGAEEIIGSAEIEELVPLKVSPNPTKEQVSLTFNLKEASNVKIDLMHINGGIIASSPEKDYEVGQHQYSFDASQLVAGTYVCRLRAGNYFASKKVVIAP</sequence>
<dbReference type="EMBL" id="BMLI01000001">
    <property type="protein sequence ID" value="GGM82600.1"/>
    <property type="molecule type" value="Genomic_DNA"/>
</dbReference>
<evidence type="ECO:0000313" key="4">
    <source>
        <dbReference type="EMBL" id="GGM82600.1"/>
    </source>
</evidence>
<feature type="domain" description="Sialate O-acetylesterase" evidence="2">
    <location>
        <begin position="114"/>
        <end position="384"/>
    </location>
</feature>
<name>A0ABQ2HI88_9BACT</name>
<reference evidence="5" key="1">
    <citation type="journal article" date="2019" name="Int. J. Syst. Evol. Microbiol.">
        <title>The Global Catalogue of Microorganisms (GCM) 10K type strain sequencing project: providing services to taxonomists for standard genome sequencing and annotation.</title>
        <authorList>
            <consortium name="The Broad Institute Genomics Platform"/>
            <consortium name="The Broad Institute Genome Sequencing Center for Infectious Disease"/>
            <person name="Wu L."/>
            <person name="Ma J."/>
        </authorList>
    </citation>
    <scope>NUCLEOTIDE SEQUENCE [LARGE SCALE GENOMIC DNA]</scope>
    <source>
        <strain evidence="5">CGMCC 1.6375</strain>
    </source>
</reference>
<dbReference type="SUPFAM" id="SSF52266">
    <property type="entry name" value="SGNH hydrolase"/>
    <property type="match status" value="1"/>
</dbReference>
<feature type="domain" description="Secretion system C-terminal sorting" evidence="3">
    <location>
        <begin position="507"/>
        <end position="583"/>
    </location>
</feature>
<dbReference type="InterPro" id="IPR036514">
    <property type="entry name" value="SGNH_hydro_sf"/>
</dbReference>
<dbReference type="InterPro" id="IPR026444">
    <property type="entry name" value="Secre_tail"/>
</dbReference>
<dbReference type="NCBIfam" id="TIGR04183">
    <property type="entry name" value="Por_Secre_tail"/>
    <property type="match status" value="1"/>
</dbReference>
<proteinExistence type="predicted"/>
<dbReference type="InterPro" id="IPR005181">
    <property type="entry name" value="SASA"/>
</dbReference>
<dbReference type="Pfam" id="PF18962">
    <property type="entry name" value="Por_Secre_tail"/>
    <property type="match status" value="1"/>
</dbReference>
<evidence type="ECO:0000259" key="3">
    <source>
        <dbReference type="Pfam" id="PF18962"/>
    </source>
</evidence>
<keyword evidence="1" id="KW-0378">Hydrolase</keyword>
<evidence type="ECO:0000256" key="1">
    <source>
        <dbReference type="ARBA" id="ARBA00022801"/>
    </source>
</evidence>